<sequence>MLTGVPPGPVDADDHLPSVRVGRTVPPGWWGRDAARASRRRGRAAAAAAGSGGTGRAVAAPSRDVMPGRRRGSNAPP</sequence>
<evidence type="ECO:0000313" key="3">
    <source>
        <dbReference type="Proteomes" id="UP001597063"/>
    </source>
</evidence>
<feature type="region of interest" description="Disordered" evidence="1">
    <location>
        <begin position="1"/>
        <end position="24"/>
    </location>
</feature>
<dbReference type="Proteomes" id="UP001597063">
    <property type="component" value="Unassembled WGS sequence"/>
</dbReference>
<dbReference type="EMBL" id="JBHTGP010000032">
    <property type="protein sequence ID" value="MFD0691725.1"/>
    <property type="molecule type" value="Genomic_DNA"/>
</dbReference>
<proteinExistence type="predicted"/>
<organism evidence="2 3">
    <name type="scientific">Actinomadura fibrosa</name>
    <dbReference type="NCBI Taxonomy" id="111802"/>
    <lineage>
        <taxon>Bacteria</taxon>
        <taxon>Bacillati</taxon>
        <taxon>Actinomycetota</taxon>
        <taxon>Actinomycetes</taxon>
        <taxon>Streptosporangiales</taxon>
        <taxon>Thermomonosporaceae</taxon>
        <taxon>Actinomadura</taxon>
    </lineage>
</organism>
<protein>
    <submittedName>
        <fullName evidence="2">Uncharacterized protein</fullName>
    </submittedName>
</protein>
<dbReference type="RefSeq" id="WP_378326002.1">
    <property type="nucleotide sequence ID" value="NZ_JBHTGP010000032.1"/>
</dbReference>
<evidence type="ECO:0000313" key="2">
    <source>
        <dbReference type="EMBL" id="MFD0691725.1"/>
    </source>
</evidence>
<accession>A0ABW2Y4C5</accession>
<comment type="caution">
    <text evidence="2">The sequence shown here is derived from an EMBL/GenBank/DDBJ whole genome shotgun (WGS) entry which is preliminary data.</text>
</comment>
<name>A0ABW2Y4C5_9ACTN</name>
<feature type="non-terminal residue" evidence="2">
    <location>
        <position position="77"/>
    </location>
</feature>
<keyword evidence="3" id="KW-1185">Reference proteome</keyword>
<feature type="compositionally biased region" description="Basic residues" evidence="1">
    <location>
        <begin position="68"/>
        <end position="77"/>
    </location>
</feature>
<evidence type="ECO:0000256" key="1">
    <source>
        <dbReference type="SAM" id="MobiDB-lite"/>
    </source>
</evidence>
<feature type="region of interest" description="Disordered" evidence="1">
    <location>
        <begin position="41"/>
        <end position="77"/>
    </location>
</feature>
<gene>
    <name evidence="2" type="ORF">ACFQZM_45050</name>
</gene>
<reference evidence="3" key="1">
    <citation type="journal article" date="2019" name="Int. J. Syst. Evol. Microbiol.">
        <title>The Global Catalogue of Microorganisms (GCM) 10K type strain sequencing project: providing services to taxonomists for standard genome sequencing and annotation.</title>
        <authorList>
            <consortium name="The Broad Institute Genomics Platform"/>
            <consortium name="The Broad Institute Genome Sequencing Center for Infectious Disease"/>
            <person name="Wu L."/>
            <person name="Ma J."/>
        </authorList>
    </citation>
    <scope>NUCLEOTIDE SEQUENCE [LARGE SCALE GENOMIC DNA]</scope>
    <source>
        <strain evidence="3">JCM 9371</strain>
    </source>
</reference>